<gene>
    <name evidence="2" type="ORF">QSP1433_LOCUS6180</name>
</gene>
<dbReference type="Pfam" id="PF12796">
    <property type="entry name" value="Ank_2"/>
    <property type="match status" value="2"/>
</dbReference>
<evidence type="ECO:0000313" key="2">
    <source>
        <dbReference type="EMBL" id="CAD9678460.1"/>
    </source>
</evidence>
<dbReference type="Gene3D" id="1.25.40.20">
    <property type="entry name" value="Ankyrin repeat-containing domain"/>
    <property type="match status" value="2"/>
</dbReference>
<dbReference type="SMART" id="SM00248">
    <property type="entry name" value="ANK"/>
    <property type="match status" value="7"/>
</dbReference>
<dbReference type="InterPro" id="IPR051616">
    <property type="entry name" value="Cul2-RING_E3_ligase_SR"/>
</dbReference>
<dbReference type="SUPFAM" id="SSF48403">
    <property type="entry name" value="Ankyrin repeat"/>
    <property type="match status" value="1"/>
</dbReference>
<protein>
    <recommendedName>
        <fullName evidence="3">Ankyrin repeat protein</fullName>
    </recommendedName>
</protein>
<sequence length="302" mass="32806">MNQTDYENEREKVMALFQSAAGGDLIKFQELVGPEERDRKHVLEYKDANKRTVLHFAAACGNTEICKVILDYVASDKKRLRALQKQPEETLETPLQHAAMKGFVDTARFLYEEECYLSERLGKTMPVPYPDNVLYDAACSGSVEMVKAALEDFKMKDQVNRETKAGTPLVWASFNGNATITKLLLEANADPNLCDVDGVSPLIIAATTNSAMVAKELVAAGGDILNQKGCSTALHAAAAAGALDVITTLIEADPESCKKACTIEQDGLTPMGLAGYAGHKEIVRVLLALNGKTQEASVEKFF</sequence>
<dbReference type="PROSITE" id="PS50297">
    <property type="entry name" value="ANK_REP_REGION"/>
    <property type="match status" value="1"/>
</dbReference>
<feature type="repeat" description="ANK" evidence="1">
    <location>
        <begin position="164"/>
        <end position="196"/>
    </location>
</feature>
<dbReference type="EMBL" id="HBHK01009878">
    <property type="protein sequence ID" value="CAD9678460.1"/>
    <property type="molecule type" value="Transcribed_RNA"/>
</dbReference>
<dbReference type="AlphaFoldDB" id="A0A7S2RR86"/>
<dbReference type="InterPro" id="IPR036770">
    <property type="entry name" value="Ankyrin_rpt-contain_sf"/>
</dbReference>
<keyword evidence="1" id="KW-0040">ANK repeat</keyword>
<name>A0A7S2RR86_9STRA</name>
<dbReference type="PANTHER" id="PTHR46224">
    <property type="entry name" value="ANKYRIN REPEAT FAMILY PROTEIN"/>
    <property type="match status" value="1"/>
</dbReference>
<evidence type="ECO:0000256" key="1">
    <source>
        <dbReference type="PROSITE-ProRule" id="PRU00023"/>
    </source>
</evidence>
<accession>A0A7S2RR86</accession>
<proteinExistence type="predicted"/>
<dbReference type="InterPro" id="IPR002110">
    <property type="entry name" value="Ankyrin_rpt"/>
</dbReference>
<organism evidence="2">
    <name type="scientific">Mucochytrium quahogii</name>
    <dbReference type="NCBI Taxonomy" id="96639"/>
    <lineage>
        <taxon>Eukaryota</taxon>
        <taxon>Sar</taxon>
        <taxon>Stramenopiles</taxon>
        <taxon>Bigyra</taxon>
        <taxon>Labyrinthulomycetes</taxon>
        <taxon>Thraustochytrida</taxon>
        <taxon>Thraustochytriidae</taxon>
        <taxon>Mucochytrium</taxon>
    </lineage>
</organism>
<evidence type="ECO:0008006" key="3">
    <source>
        <dbReference type="Google" id="ProtNLM"/>
    </source>
</evidence>
<dbReference type="PROSITE" id="PS50088">
    <property type="entry name" value="ANK_REPEAT"/>
    <property type="match status" value="1"/>
</dbReference>
<dbReference type="PANTHER" id="PTHR46224:SF6">
    <property type="entry name" value="ANKYRIN REPEAT FAMILY PROTEIN"/>
    <property type="match status" value="1"/>
</dbReference>
<reference evidence="2" key="1">
    <citation type="submission" date="2021-01" db="EMBL/GenBank/DDBJ databases">
        <authorList>
            <person name="Corre E."/>
            <person name="Pelletier E."/>
            <person name="Niang G."/>
            <person name="Scheremetjew M."/>
            <person name="Finn R."/>
            <person name="Kale V."/>
            <person name="Holt S."/>
            <person name="Cochrane G."/>
            <person name="Meng A."/>
            <person name="Brown T."/>
            <person name="Cohen L."/>
        </authorList>
    </citation>
    <scope>NUCLEOTIDE SEQUENCE</scope>
    <source>
        <strain evidence="2">NY070348D</strain>
    </source>
</reference>